<proteinExistence type="predicted"/>
<evidence type="ECO:0008006" key="5">
    <source>
        <dbReference type="Google" id="ProtNLM"/>
    </source>
</evidence>
<dbReference type="CDD" id="cd00866">
    <property type="entry name" value="PEBP_euk"/>
    <property type="match status" value="1"/>
</dbReference>
<dbReference type="PANTHER" id="PTHR11362:SF82">
    <property type="entry name" value="PHOSPHATIDYLETHANOLAMINE-BINDING PROTEIN 4"/>
    <property type="match status" value="1"/>
</dbReference>
<evidence type="ECO:0000313" key="3">
    <source>
        <dbReference type="EMBL" id="KIV87920.1"/>
    </source>
</evidence>
<evidence type="ECO:0000256" key="1">
    <source>
        <dbReference type="SAM" id="MobiDB-lite"/>
    </source>
</evidence>
<dbReference type="AlphaFoldDB" id="A0A0D1WGM8"/>
<reference evidence="3 4" key="1">
    <citation type="submission" date="2015-01" db="EMBL/GenBank/DDBJ databases">
        <title>The Genome Sequence of Exophiala sideris CBS121828.</title>
        <authorList>
            <consortium name="The Broad Institute Genomics Platform"/>
            <person name="Cuomo C."/>
            <person name="de Hoog S."/>
            <person name="Gorbushina A."/>
            <person name="Stielow B."/>
            <person name="Teixiera M."/>
            <person name="Abouelleil A."/>
            <person name="Chapman S.B."/>
            <person name="Priest M."/>
            <person name="Young S.K."/>
            <person name="Wortman J."/>
            <person name="Nusbaum C."/>
            <person name="Birren B."/>
        </authorList>
    </citation>
    <scope>NUCLEOTIDE SEQUENCE [LARGE SCALE GENOMIC DNA]</scope>
    <source>
        <strain evidence="3 4">CBS 121828</strain>
    </source>
</reference>
<dbReference type="InterPro" id="IPR036610">
    <property type="entry name" value="PEBP-like_sf"/>
</dbReference>
<dbReference type="OrthoDB" id="2506647at2759"/>
<dbReference type="HOGENOM" id="CLU_043994_4_1_1"/>
<feature type="compositionally biased region" description="Low complexity" evidence="1">
    <location>
        <begin position="225"/>
        <end position="272"/>
    </location>
</feature>
<accession>A0A0D1WGM8</accession>
<feature type="signal peptide" evidence="2">
    <location>
        <begin position="1"/>
        <end position="18"/>
    </location>
</feature>
<name>A0A0D1WGM8_9EURO</name>
<dbReference type="Proteomes" id="UP000053599">
    <property type="component" value="Unassembled WGS sequence"/>
</dbReference>
<dbReference type="STRING" id="1016849.A0A0D1WGM8"/>
<feature type="chain" id="PRO_5002236111" description="Phosphatidylethanolamine-binding protein" evidence="2">
    <location>
        <begin position="19"/>
        <end position="298"/>
    </location>
</feature>
<organism evidence="3 4">
    <name type="scientific">Exophiala sideris</name>
    <dbReference type="NCBI Taxonomy" id="1016849"/>
    <lineage>
        <taxon>Eukaryota</taxon>
        <taxon>Fungi</taxon>
        <taxon>Dikarya</taxon>
        <taxon>Ascomycota</taxon>
        <taxon>Pezizomycotina</taxon>
        <taxon>Eurotiomycetes</taxon>
        <taxon>Chaetothyriomycetidae</taxon>
        <taxon>Chaetothyriales</taxon>
        <taxon>Herpotrichiellaceae</taxon>
        <taxon>Exophiala</taxon>
    </lineage>
</organism>
<feature type="region of interest" description="Disordered" evidence="1">
    <location>
        <begin position="210"/>
        <end position="272"/>
    </location>
</feature>
<sequence>MRSQILLSWLLTITPILAIPPPDFGFPEAPNDTALSVTYQDNGTSVTVSEAELFGAGITAIEPTVALETANFQSISSYNGSYVLLMVDPDARYPSDPTYRYYLHWLQTDMTAAAIASDGTSQLKNTTSPRVPYTQPAPPTNSSAHRYILYAFFQFDNFTYPPSFAGYSSQNRTTFNLTSFLDESNLGPSPAAAMYFFVSNETQVPQEFTAAAGGTYPGGNGDMITSGPGPTITASTSPASATASATSDSGSSTGSAAGSASSSATGSAASATTTSGAGRMAMGFGAMPGLVVAMLCMV</sequence>
<dbReference type="SUPFAM" id="SSF49777">
    <property type="entry name" value="PEBP-like"/>
    <property type="match status" value="1"/>
</dbReference>
<gene>
    <name evidence="3" type="ORF">PV11_03436</name>
</gene>
<dbReference type="InterPro" id="IPR035810">
    <property type="entry name" value="PEBP_euk"/>
</dbReference>
<evidence type="ECO:0000313" key="4">
    <source>
        <dbReference type="Proteomes" id="UP000053599"/>
    </source>
</evidence>
<dbReference type="InterPro" id="IPR008914">
    <property type="entry name" value="PEBP"/>
</dbReference>
<dbReference type="Gene3D" id="3.90.280.10">
    <property type="entry name" value="PEBP-like"/>
    <property type="match status" value="1"/>
</dbReference>
<keyword evidence="2" id="KW-0732">Signal</keyword>
<dbReference type="PANTHER" id="PTHR11362">
    <property type="entry name" value="PHOSPHATIDYLETHANOLAMINE-BINDING PROTEIN"/>
    <property type="match status" value="1"/>
</dbReference>
<protein>
    <recommendedName>
        <fullName evidence="5">Phosphatidylethanolamine-binding protein</fullName>
    </recommendedName>
</protein>
<evidence type="ECO:0000256" key="2">
    <source>
        <dbReference type="SAM" id="SignalP"/>
    </source>
</evidence>
<dbReference type="Pfam" id="PF01161">
    <property type="entry name" value="PBP"/>
    <property type="match status" value="1"/>
</dbReference>
<dbReference type="EMBL" id="KN846951">
    <property type="protein sequence ID" value="KIV87920.1"/>
    <property type="molecule type" value="Genomic_DNA"/>
</dbReference>